<dbReference type="GO" id="GO:0018580">
    <property type="term" value="F:nitronate monooxygenase activity"/>
    <property type="evidence" value="ECO:0007669"/>
    <property type="project" value="InterPro"/>
</dbReference>
<dbReference type="SUPFAM" id="SSF51412">
    <property type="entry name" value="Inosine monophosphate dehydrogenase (IMPDH)"/>
    <property type="match status" value="1"/>
</dbReference>
<evidence type="ECO:0000256" key="3">
    <source>
        <dbReference type="ARBA" id="ARBA00023002"/>
    </source>
</evidence>
<dbReference type="InterPro" id="IPR013785">
    <property type="entry name" value="Aldolase_TIM"/>
</dbReference>
<accession>A0A918FHW5</accession>
<comment type="caution">
    <text evidence="4">The sequence shown here is derived from an EMBL/GenBank/DDBJ whole genome shotgun (WGS) entry which is preliminary data.</text>
</comment>
<evidence type="ECO:0000256" key="1">
    <source>
        <dbReference type="ARBA" id="ARBA00022630"/>
    </source>
</evidence>
<dbReference type="GO" id="GO:0051213">
    <property type="term" value="F:dioxygenase activity"/>
    <property type="evidence" value="ECO:0007669"/>
    <property type="project" value="UniProtKB-KW"/>
</dbReference>
<reference evidence="4" key="1">
    <citation type="journal article" date="2014" name="Int. J. Syst. Evol. Microbiol.">
        <title>Complete genome sequence of Corynebacterium casei LMG S-19264T (=DSM 44701T), isolated from a smear-ripened cheese.</title>
        <authorList>
            <consortium name="US DOE Joint Genome Institute (JGI-PGF)"/>
            <person name="Walter F."/>
            <person name="Albersmeier A."/>
            <person name="Kalinowski J."/>
            <person name="Ruckert C."/>
        </authorList>
    </citation>
    <scope>NUCLEOTIDE SEQUENCE</scope>
    <source>
        <strain evidence="4">JCM 3346</strain>
    </source>
</reference>
<evidence type="ECO:0000313" key="4">
    <source>
        <dbReference type="EMBL" id="GGR38450.1"/>
    </source>
</evidence>
<dbReference type="EMBL" id="BMRJ01000008">
    <property type="protein sequence ID" value="GGR38450.1"/>
    <property type="molecule type" value="Genomic_DNA"/>
</dbReference>
<dbReference type="Pfam" id="PF03060">
    <property type="entry name" value="NMO"/>
    <property type="match status" value="1"/>
</dbReference>
<keyword evidence="3" id="KW-0560">Oxidoreductase</keyword>
<name>A0A918FHW5_AGRME</name>
<dbReference type="AlphaFoldDB" id="A0A918FHW5"/>
<protein>
    <submittedName>
        <fullName evidence="4">2-nitropropane dioxygenase</fullName>
    </submittedName>
</protein>
<dbReference type="PANTHER" id="PTHR32332:SF31">
    <property type="entry name" value="2-NITROPROPANE DIOXYGENASE FAMILY, PUTATIVE (AFU_ORTHOLOGUE AFUA_2G09850)-RELATED"/>
    <property type="match status" value="1"/>
</dbReference>
<keyword evidence="4" id="KW-0223">Dioxygenase</keyword>
<proteinExistence type="predicted"/>
<evidence type="ECO:0000313" key="5">
    <source>
        <dbReference type="Proteomes" id="UP000610303"/>
    </source>
</evidence>
<dbReference type="Gene3D" id="3.20.20.70">
    <property type="entry name" value="Aldolase class I"/>
    <property type="match status" value="1"/>
</dbReference>
<gene>
    <name evidence="4" type="ORF">GCM10010196_35490</name>
</gene>
<dbReference type="PANTHER" id="PTHR32332">
    <property type="entry name" value="2-NITROPROPANE DIOXYGENASE"/>
    <property type="match status" value="1"/>
</dbReference>
<keyword evidence="1" id="KW-0285">Flavoprotein</keyword>
<dbReference type="CDD" id="cd04730">
    <property type="entry name" value="NPD_like"/>
    <property type="match status" value="1"/>
</dbReference>
<dbReference type="RefSeq" id="WP_189086753.1">
    <property type="nucleotide sequence ID" value="NZ_BMRJ01000008.1"/>
</dbReference>
<keyword evidence="2" id="KW-0288">FMN</keyword>
<dbReference type="InterPro" id="IPR004136">
    <property type="entry name" value="NMO"/>
</dbReference>
<keyword evidence="5" id="KW-1185">Reference proteome</keyword>
<organism evidence="4 5">
    <name type="scientific">Agromyces mediolanus</name>
    <name type="common">Corynebacterium mediolanum</name>
    <dbReference type="NCBI Taxonomy" id="41986"/>
    <lineage>
        <taxon>Bacteria</taxon>
        <taxon>Bacillati</taxon>
        <taxon>Actinomycetota</taxon>
        <taxon>Actinomycetes</taxon>
        <taxon>Micrococcales</taxon>
        <taxon>Microbacteriaceae</taxon>
        <taxon>Agromyces</taxon>
    </lineage>
</organism>
<dbReference type="Proteomes" id="UP000610303">
    <property type="component" value="Unassembled WGS sequence"/>
</dbReference>
<sequence length="333" mass="33626">MTGLATPWSASLGLGVPIVAAPMGGVAGGRFAHAVSRAGALGLIGMGSAGSATKLSAQLAEFEAARGEDAEASALPFGIGLVDWGLRRDPELLDTALAARPHLVSIGFSERFDWVARVHAIGALAATQVYTPAEAVLAADAGIDVVVARGSEGGGHGDPRMGTLSLLDAVLDGIGGRATVLAAGGVSSGRSLAAVLAAGADGAWVGTALMASPEALTPESARPVLLAASGDDTVNTSAADAALGLPWPERFPERVVRNAFVEEWAARVDELRGTGDELDGFRAAFTAANSAGDHRLVPVDAGEGVGLLRSVRPVAEILDEFARDASALLGRWS</sequence>
<reference evidence="4" key="2">
    <citation type="submission" date="2020-09" db="EMBL/GenBank/DDBJ databases">
        <authorList>
            <person name="Sun Q."/>
            <person name="Ohkuma M."/>
        </authorList>
    </citation>
    <scope>NUCLEOTIDE SEQUENCE</scope>
    <source>
        <strain evidence="4">JCM 3346</strain>
    </source>
</reference>
<evidence type="ECO:0000256" key="2">
    <source>
        <dbReference type="ARBA" id="ARBA00022643"/>
    </source>
</evidence>